<evidence type="ECO:0000313" key="7">
    <source>
        <dbReference type="EMBL" id="KAA9007216.1"/>
    </source>
</evidence>
<evidence type="ECO:0000256" key="3">
    <source>
        <dbReference type="ARBA" id="ARBA00023295"/>
    </source>
</evidence>
<dbReference type="InterPro" id="IPR011658">
    <property type="entry name" value="PA14_dom"/>
</dbReference>
<dbReference type="RefSeq" id="WP_150456506.1">
    <property type="nucleotide sequence ID" value="NZ_VYKK01000004.1"/>
</dbReference>
<gene>
    <name evidence="7" type="ORF">F4V43_01645</name>
</gene>
<dbReference type="PROSITE" id="PS51764">
    <property type="entry name" value="GH26"/>
    <property type="match status" value="1"/>
</dbReference>
<sequence length="483" mass="54717">MSNEFWELLSEANEKSNDTAWKDKYRKTITKPVNPNATTSTSALLSKLYSIQGKTIISGQHEYLEDSKLFSNQIASKTGYEPMLKGMEFGGITGQDATTLANFRGWLTDACISWAKSKGGMLTATYHAPYPGSTNTWSNVQRKTTQAEFDQIVTVGSAMYNKLISDIDSVAVYLKKIQNADIPVLWRPYHEMNGDWFWWGKKSNYKKLWNIMYDRYTNYHKLNNLIWVWCPNAENQYAEDISKYYVGHDSTDVLALDIYNNDFKQSHHDKLLKVGGGKLIAIGENGELPNSDTIKSSQNKYSWFLTWGKMLTDNNKDNAIINTYKDSYVLKLGQQLDMVNKIANGDGLKGEYYSGVNFDKLSFTQIDPIINFNWGGGKVNNTLGPDNFSVKWMGYIVPLYNEEYTFACGSDDGIRLTINNQKIIERWKNGASSSSGKAVLEAGKKYPVLLEYYEGTGNASVSLQWSSKSQKTEIVPQNQLYSQ</sequence>
<dbReference type="Pfam" id="PF07691">
    <property type="entry name" value="PA14"/>
    <property type="match status" value="1"/>
</dbReference>
<feature type="domain" description="GH26" evidence="5">
    <location>
        <begin position="39"/>
        <end position="333"/>
    </location>
</feature>
<protein>
    <submittedName>
        <fullName evidence="7">Glycosyl hydrolase</fullName>
    </submittedName>
</protein>
<evidence type="ECO:0000256" key="2">
    <source>
        <dbReference type="ARBA" id="ARBA00022801"/>
    </source>
</evidence>
<dbReference type="GO" id="GO:0006080">
    <property type="term" value="P:substituted mannan metabolic process"/>
    <property type="evidence" value="ECO:0007669"/>
    <property type="project" value="InterPro"/>
</dbReference>
<dbReference type="SUPFAM" id="SSF56988">
    <property type="entry name" value="Anthrax protective antigen"/>
    <property type="match status" value="1"/>
</dbReference>
<feature type="active site" description="Proton donor" evidence="4">
    <location>
        <position position="191"/>
    </location>
</feature>
<dbReference type="PROSITE" id="PS51820">
    <property type="entry name" value="PA14"/>
    <property type="match status" value="1"/>
</dbReference>
<keyword evidence="3 4" id="KW-0326">Glycosidase</keyword>
<reference evidence="7 8" key="1">
    <citation type="submission" date="2019-09" db="EMBL/GenBank/DDBJ databases">
        <title>Bacillus ochoae sp. nov., Paenibacillus whitsoniae sp. nov., Paenibacillus spiritus sp. nov. Isolated from the Mars Exploration Rover during spacecraft assembly.</title>
        <authorList>
            <person name="Seuylemezian A."/>
            <person name="Vaishampayan P."/>
        </authorList>
    </citation>
    <scope>NUCLEOTIDE SEQUENCE [LARGE SCALE GENOMIC DNA]</scope>
    <source>
        <strain evidence="7 8">MER_111</strain>
    </source>
</reference>
<proteinExistence type="inferred from homology"/>
<dbReference type="InterPro" id="IPR000805">
    <property type="entry name" value="Glyco_hydro_26"/>
</dbReference>
<keyword evidence="8" id="KW-1185">Reference proteome</keyword>
<dbReference type="Gene3D" id="3.20.20.80">
    <property type="entry name" value="Glycosidases"/>
    <property type="match status" value="1"/>
</dbReference>
<dbReference type="EMBL" id="VYKK01000004">
    <property type="protein sequence ID" value="KAA9007216.1"/>
    <property type="molecule type" value="Genomic_DNA"/>
</dbReference>
<dbReference type="SUPFAM" id="SSF51445">
    <property type="entry name" value="(Trans)glycosidases"/>
    <property type="match status" value="1"/>
</dbReference>
<dbReference type="OrthoDB" id="9803686at2"/>
<dbReference type="InterPro" id="IPR017853">
    <property type="entry name" value="GH"/>
</dbReference>
<dbReference type="PANTHER" id="PTHR40079">
    <property type="entry name" value="MANNAN ENDO-1,4-BETA-MANNOSIDASE E-RELATED"/>
    <property type="match status" value="1"/>
</dbReference>
<dbReference type="Proteomes" id="UP000367750">
    <property type="component" value="Unassembled WGS sequence"/>
</dbReference>
<dbReference type="InterPro" id="IPR037524">
    <property type="entry name" value="PA14/GLEYA"/>
</dbReference>
<evidence type="ECO:0000259" key="5">
    <source>
        <dbReference type="PROSITE" id="PS51764"/>
    </source>
</evidence>
<dbReference type="SMART" id="SM00758">
    <property type="entry name" value="PA14"/>
    <property type="match status" value="1"/>
</dbReference>
<evidence type="ECO:0000259" key="6">
    <source>
        <dbReference type="PROSITE" id="PS51820"/>
    </source>
</evidence>
<dbReference type="Gene3D" id="3.90.182.10">
    <property type="entry name" value="Toxin - Anthrax Protective Antigen,domain 1"/>
    <property type="match status" value="1"/>
</dbReference>
<feature type="domain" description="PA14" evidence="6">
    <location>
        <begin position="343"/>
        <end position="479"/>
    </location>
</feature>
<feature type="active site" description="Nucleophile" evidence="4">
    <location>
        <position position="284"/>
    </location>
</feature>
<comment type="caution">
    <text evidence="7">The sequence shown here is derived from an EMBL/GenBank/DDBJ whole genome shotgun (WGS) entry which is preliminary data.</text>
</comment>
<dbReference type="InterPro" id="IPR022790">
    <property type="entry name" value="GH26_dom"/>
</dbReference>
<accession>A0A5J5GG84</accession>
<evidence type="ECO:0000313" key="8">
    <source>
        <dbReference type="Proteomes" id="UP000367750"/>
    </source>
</evidence>
<dbReference type="PRINTS" id="PR00739">
    <property type="entry name" value="GLHYDRLASE26"/>
</dbReference>
<dbReference type="PANTHER" id="PTHR40079:SF4">
    <property type="entry name" value="GH26 DOMAIN-CONTAINING PROTEIN-RELATED"/>
    <property type="match status" value="1"/>
</dbReference>
<dbReference type="GO" id="GO:0016985">
    <property type="term" value="F:mannan endo-1,4-beta-mannosidase activity"/>
    <property type="evidence" value="ECO:0007669"/>
    <property type="project" value="InterPro"/>
</dbReference>
<dbReference type="Pfam" id="PF02156">
    <property type="entry name" value="Glyco_hydro_26"/>
    <property type="match status" value="1"/>
</dbReference>
<dbReference type="AlphaFoldDB" id="A0A5J5GG84"/>
<comment type="similarity">
    <text evidence="1 4">Belongs to the glycosyl hydrolase 26 family.</text>
</comment>
<evidence type="ECO:0000256" key="4">
    <source>
        <dbReference type="PROSITE-ProRule" id="PRU01100"/>
    </source>
</evidence>
<name>A0A5J5GG84_9BACL</name>
<keyword evidence="2 4" id="KW-0378">Hydrolase</keyword>
<evidence type="ECO:0000256" key="1">
    <source>
        <dbReference type="ARBA" id="ARBA00007754"/>
    </source>
</evidence>
<organism evidence="7 8">
    <name type="scientific">Paenibacillus spiritus</name>
    <dbReference type="NCBI Taxonomy" id="2496557"/>
    <lineage>
        <taxon>Bacteria</taxon>
        <taxon>Bacillati</taxon>
        <taxon>Bacillota</taxon>
        <taxon>Bacilli</taxon>
        <taxon>Bacillales</taxon>
        <taxon>Paenibacillaceae</taxon>
        <taxon>Paenibacillus</taxon>
    </lineage>
</organism>